<feature type="binding site" evidence="7">
    <location>
        <position position="280"/>
    </location>
    <ligand>
        <name>NAD(+)</name>
        <dbReference type="ChEBI" id="CHEBI:57540"/>
    </ligand>
</feature>
<dbReference type="SUPFAM" id="SSF48179">
    <property type="entry name" value="6-phosphogluconate dehydrogenase C-terminal domain-like"/>
    <property type="match status" value="1"/>
</dbReference>
<dbReference type="FunFam" id="1.10.1040.10:FF:000004">
    <property type="entry name" value="Glycerol-3-phosphate dehydrogenase [NAD(+)]"/>
    <property type="match status" value="1"/>
</dbReference>
<dbReference type="InterPro" id="IPR006109">
    <property type="entry name" value="G3P_DH_NAD-dep_C"/>
</dbReference>
<keyword evidence="12" id="KW-1185">Reference proteome</keyword>
<dbReference type="SUPFAM" id="SSF51735">
    <property type="entry name" value="NAD(P)-binding Rossmann-fold domains"/>
    <property type="match status" value="1"/>
</dbReference>
<evidence type="ECO:0000256" key="7">
    <source>
        <dbReference type="PIRSR" id="PIRSR000114-3"/>
    </source>
</evidence>
<dbReference type="PANTHER" id="PTHR11728">
    <property type="entry name" value="GLYCEROL-3-PHOSPHATE DEHYDROGENASE"/>
    <property type="match status" value="1"/>
</dbReference>
<dbReference type="AlphaFoldDB" id="A0A914CDQ6"/>
<dbReference type="NCBIfam" id="TIGR03376">
    <property type="entry name" value="glycerol3P_DH"/>
    <property type="match status" value="1"/>
</dbReference>
<dbReference type="GO" id="GO:0005975">
    <property type="term" value="P:carbohydrate metabolic process"/>
    <property type="evidence" value="ECO:0007669"/>
    <property type="project" value="InterPro"/>
</dbReference>
<evidence type="ECO:0000256" key="9">
    <source>
        <dbReference type="RuleBase" id="RU361243"/>
    </source>
</evidence>
<dbReference type="GO" id="GO:0005829">
    <property type="term" value="C:cytosol"/>
    <property type="evidence" value="ECO:0007669"/>
    <property type="project" value="TreeGrafter"/>
</dbReference>
<feature type="binding site" evidence="7">
    <location>
        <position position="309"/>
    </location>
    <ligand>
        <name>NAD(+)</name>
        <dbReference type="ChEBI" id="CHEBI:57540"/>
    </ligand>
</feature>
<dbReference type="EC" id="1.1.1.8" evidence="9"/>
<feature type="binding site" evidence="6">
    <location>
        <position position="130"/>
    </location>
    <ligand>
        <name>substrate</name>
    </ligand>
</feature>
<feature type="domain" description="Glycerol-3-phosphate dehydrogenase NAD-dependent N-terminal" evidence="10">
    <location>
        <begin position="20"/>
        <end position="183"/>
    </location>
</feature>
<dbReference type="InterPro" id="IPR006168">
    <property type="entry name" value="G3P_DH_NAD-dep"/>
</dbReference>
<reference evidence="13" key="1">
    <citation type="submission" date="2022-11" db="UniProtKB">
        <authorList>
            <consortium name="WormBaseParasite"/>
        </authorList>
    </citation>
    <scope>IDENTIFICATION</scope>
</reference>
<dbReference type="PIRSF" id="PIRSF000114">
    <property type="entry name" value="Glycerol-3-P_dh"/>
    <property type="match status" value="1"/>
</dbReference>
<evidence type="ECO:0000256" key="4">
    <source>
        <dbReference type="ARBA" id="ARBA00048683"/>
    </source>
</evidence>
<dbReference type="PANTHER" id="PTHR11728:SF8">
    <property type="entry name" value="GLYCEROL-3-PHOSPHATE DEHYDROGENASE [NAD(+)]-RELATED"/>
    <property type="match status" value="1"/>
</dbReference>
<dbReference type="Pfam" id="PF01210">
    <property type="entry name" value="NAD_Gly3P_dh_N"/>
    <property type="match status" value="1"/>
</dbReference>
<dbReference type="GO" id="GO:0042803">
    <property type="term" value="F:protein homodimerization activity"/>
    <property type="evidence" value="ECO:0007669"/>
    <property type="project" value="InterPro"/>
</dbReference>
<evidence type="ECO:0000313" key="12">
    <source>
        <dbReference type="Proteomes" id="UP000887540"/>
    </source>
</evidence>
<name>A0A914CDQ6_9BILA</name>
<evidence type="ECO:0000256" key="1">
    <source>
        <dbReference type="ARBA" id="ARBA00011009"/>
    </source>
</evidence>
<feature type="binding site" evidence="7">
    <location>
        <begin position="24"/>
        <end position="29"/>
    </location>
    <ligand>
        <name>NAD(+)</name>
        <dbReference type="ChEBI" id="CHEBI:57540"/>
    </ligand>
</feature>
<protein>
    <recommendedName>
        <fullName evidence="9">Glycerol-3-phosphate dehydrogenase [NAD(+)]</fullName>
        <ecNumber evidence="9">1.1.1.8</ecNumber>
    </recommendedName>
</protein>
<comment type="similarity">
    <text evidence="1 8">Belongs to the NAD-dependent glycerol-3-phosphate dehydrogenase family.</text>
</comment>
<sequence length="329" mass="36530">MAPNLERIESNFERTNRKRVAIIGSGNWGSAIAKIIGQTTRNHQDTFNPIVNWWVRDQKLKEFINNEHENPKYLPGKKISKNVIAISDLVETCKDVDVLIFVIPHQFIAQVCQQLAGKLKKRAVAISLIKGLSINPTGQIKLISDEISEILGIEVAVLMGANLAHEVADEKFCEATIGTHNKENNGEMWFKLFNTDYFRITIVDDAHTVELCGALKNVVACAAGFADGLKIGENAKVALIRKGLMEIIKFIDNFYPVVRYETIFESCGIADLVTTCYGGRNRKVCEAYVSSNKTLAEVEKELLNGQSAQGPLTAEEIFVTLKSSNSLEK</sequence>
<evidence type="ECO:0000256" key="6">
    <source>
        <dbReference type="PIRSR" id="PIRSR000114-2"/>
    </source>
</evidence>
<dbReference type="InterPro" id="IPR011128">
    <property type="entry name" value="G3P_DH_NAD-dep_N"/>
</dbReference>
<organism evidence="12 13">
    <name type="scientific">Acrobeloides nanus</name>
    <dbReference type="NCBI Taxonomy" id="290746"/>
    <lineage>
        <taxon>Eukaryota</taxon>
        <taxon>Metazoa</taxon>
        <taxon>Ecdysozoa</taxon>
        <taxon>Nematoda</taxon>
        <taxon>Chromadorea</taxon>
        <taxon>Rhabditida</taxon>
        <taxon>Tylenchina</taxon>
        <taxon>Cephalobomorpha</taxon>
        <taxon>Cephaloboidea</taxon>
        <taxon>Cephalobidae</taxon>
        <taxon>Acrobeloides</taxon>
    </lineage>
</organism>
<dbReference type="Proteomes" id="UP000887540">
    <property type="component" value="Unplaced"/>
</dbReference>
<dbReference type="InterPro" id="IPR017751">
    <property type="entry name" value="G3P_DH_NAD-dep_euk"/>
</dbReference>
<proteinExistence type="inferred from homology"/>
<feature type="active site" description="Proton acceptor" evidence="5">
    <location>
        <position position="216"/>
    </location>
</feature>
<evidence type="ECO:0000256" key="5">
    <source>
        <dbReference type="PIRSR" id="PIRSR000114-1"/>
    </source>
</evidence>
<keyword evidence="2 8" id="KW-0560">Oxidoreductase</keyword>
<dbReference type="WBParaSite" id="ACRNAN_Path_837.g3223.t1">
    <property type="protein sequence ID" value="ACRNAN_Path_837.g3223.t1"/>
    <property type="gene ID" value="ACRNAN_Path_837.g3223"/>
</dbReference>
<dbReference type="InterPro" id="IPR036291">
    <property type="entry name" value="NAD(P)-bd_dom_sf"/>
</dbReference>
<dbReference type="Pfam" id="PF07479">
    <property type="entry name" value="NAD_Gly3P_dh_C"/>
    <property type="match status" value="1"/>
</dbReference>
<dbReference type="PRINTS" id="PR00077">
    <property type="entry name" value="GPDHDRGNASE"/>
</dbReference>
<dbReference type="Gene3D" id="1.10.1040.10">
    <property type="entry name" value="N-(1-d-carboxylethyl)-l-norvaline Dehydrogenase, domain 2"/>
    <property type="match status" value="1"/>
</dbReference>
<dbReference type="FunFam" id="3.40.50.720:FF:000365">
    <property type="entry name" value="Glycerol-3-phosphate dehydrogenase [NAD(+)]"/>
    <property type="match status" value="1"/>
</dbReference>
<dbReference type="GO" id="GO:0046168">
    <property type="term" value="P:glycerol-3-phosphate catabolic process"/>
    <property type="evidence" value="ECO:0007669"/>
    <property type="project" value="UniProtKB-UniRule"/>
</dbReference>
<evidence type="ECO:0000256" key="8">
    <source>
        <dbReference type="RuleBase" id="RU000437"/>
    </source>
</evidence>
<dbReference type="Gene3D" id="3.40.50.720">
    <property type="entry name" value="NAD(P)-binding Rossmann-like Domain"/>
    <property type="match status" value="1"/>
</dbReference>
<keyword evidence="3 7" id="KW-0520">NAD</keyword>
<comment type="catalytic activity">
    <reaction evidence="4 9">
        <text>sn-glycerol 3-phosphate + NAD(+) = dihydroxyacetone phosphate + NADH + H(+)</text>
        <dbReference type="Rhea" id="RHEA:11092"/>
        <dbReference type="ChEBI" id="CHEBI:15378"/>
        <dbReference type="ChEBI" id="CHEBI:57540"/>
        <dbReference type="ChEBI" id="CHEBI:57597"/>
        <dbReference type="ChEBI" id="CHEBI:57642"/>
        <dbReference type="ChEBI" id="CHEBI:57945"/>
        <dbReference type="EC" id="1.1.1.8"/>
    </reaction>
</comment>
<feature type="binding site" evidence="7">
    <location>
        <position position="164"/>
    </location>
    <ligand>
        <name>NAD(+)</name>
        <dbReference type="ChEBI" id="CHEBI:57540"/>
    </ligand>
</feature>
<dbReference type="GO" id="GO:0141152">
    <property type="term" value="F:glycerol-3-phosphate dehydrogenase (NAD+) activity"/>
    <property type="evidence" value="ECO:0007669"/>
    <property type="project" value="UniProtKB-UniRule"/>
</dbReference>
<evidence type="ECO:0000259" key="11">
    <source>
        <dbReference type="Pfam" id="PF07479"/>
    </source>
</evidence>
<dbReference type="PROSITE" id="PS00957">
    <property type="entry name" value="NAD_G3PDH"/>
    <property type="match status" value="1"/>
</dbReference>
<feature type="binding site" evidence="6">
    <location>
        <begin position="280"/>
        <end position="281"/>
    </location>
    <ligand>
        <name>substrate</name>
    </ligand>
</feature>
<evidence type="ECO:0000256" key="3">
    <source>
        <dbReference type="ARBA" id="ARBA00023027"/>
    </source>
</evidence>
<dbReference type="InterPro" id="IPR008927">
    <property type="entry name" value="6-PGluconate_DH-like_C_sf"/>
</dbReference>
<evidence type="ECO:0000256" key="2">
    <source>
        <dbReference type="ARBA" id="ARBA00023002"/>
    </source>
</evidence>
<evidence type="ECO:0000259" key="10">
    <source>
        <dbReference type="Pfam" id="PF01210"/>
    </source>
</evidence>
<accession>A0A914CDQ6</accession>
<dbReference type="GO" id="GO:0051287">
    <property type="term" value="F:NAD binding"/>
    <property type="evidence" value="ECO:0007669"/>
    <property type="project" value="UniProtKB-UniRule"/>
</dbReference>
<feature type="binding site" evidence="7">
    <location>
        <position position="107"/>
    </location>
    <ligand>
        <name>NAD(+)</name>
        <dbReference type="ChEBI" id="CHEBI:57540"/>
    </ligand>
</feature>
<evidence type="ECO:0000313" key="13">
    <source>
        <dbReference type="WBParaSite" id="ACRNAN_Path_837.g3223.t1"/>
    </source>
</evidence>
<feature type="domain" description="Glycerol-3-phosphate dehydrogenase NAD-dependent C-terminal" evidence="11">
    <location>
        <begin position="205"/>
        <end position="323"/>
    </location>
</feature>
<dbReference type="InterPro" id="IPR013328">
    <property type="entry name" value="6PGD_dom2"/>
</dbReference>